<gene>
    <name evidence="3" type="ORF">CBYS24578_00010218</name>
</gene>
<dbReference type="SMART" id="SM00879">
    <property type="entry name" value="Brix"/>
    <property type="match status" value="1"/>
</dbReference>
<dbReference type="Gene3D" id="3.40.50.10480">
    <property type="entry name" value="Probable brix-domain ribosomal biogenesis protein"/>
    <property type="match status" value="2"/>
</dbReference>
<evidence type="ECO:0000259" key="2">
    <source>
        <dbReference type="PROSITE" id="PS50833"/>
    </source>
</evidence>
<dbReference type="GO" id="GO:0006364">
    <property type="term" value="P:rRNA processing"/>
    <property type="evidence" value="ECO:0007669"/>
    <property type="project" value="InterPro"/>
</dbReference>
<dbReference type="PROSITE" id="PS50833">
    <property type="entry name" value="BRIX"/>
    <property type="match status" value="1"/>
</dbReference>
<comment type="caution">
    <text evidence="3">The sequence shown here is derived from an EMBL/GenBank/DDBJ whole genome shotgun (WGS) entry which is preliminary data.</text>
</comment>
<name>A0A9N9UCQ8_9HYPO</name>
<dbReference type="InterPro" id="IPR044281">
    <property type="entry name" value="IMP4/RPF1"/>
</dbReference>
<organism evidence="3 4">
    <name type="scientific">Clonostachys byssicola</name>
    <dbReference type="NCBI Taxonomy" id="160290"/>
    <lineage>
        <taxon>Eukaryota</taxon>
        <taxon>Fungi</taxon>
        <taxon>Dikarya</taxon>
        <taxon>Ascomycota</taxon>
        <taxon>Pezizomycotina</taxon>
        <taxon>Sordariomycetes</taxon>
        <taxon>Hypocreomycetidae</taxon>
        <taxon>Hypocreales</taxon>
        <taxon>Bionectriaceae</taxon>
        <taxon>Clonostachys</taxon>
    </lineage>
</organism>
<evidence type="ECO:0000256" key="1">
    <source>
        <dbReference type="ARBA" id="ARBA00040513"/>
    </source>
</evidence>
<sequence length="155" mass="17647">MTLSELVRAANAAGLSDVVHIHEHRGAPSALTISHLPHGPTIFFSLHNNLIFDDFTTPLGQRVKRILQHLFPPRDAHMKAGNRTITSKRLPDDSIEVRHHIHARTGFDQPELSEVGPRMTMRAFRIMNSTLETQDGDIEWQMTHYTRTSRKKTVL</sequence>
<dbReference type="InterPro" id="IPR007109">
    <property type="entry name" value="Brix"/>
</dbReference>
<feature type="domain" description="Brix" evidence="2">
    <location>
        <begin position="1"/>
        <end position="132"/>
    </location>
</feature>
<evidence type="ECO:0000313" key="3">
    <source>
        <dbReference type="EMBL" id="CAG9983206.1"/>
    </source>
</evidence>
<accession>A0A9N9UCQ8</accession>
<reference evidence="4" key="1">
    <citation type="submission" date="2019-06" db="EMBL/GenBank/DDBJ databases">
        <authorList>
            <person name="Broberg M."/>
        </authorList>
    </citation>
    <scope>NUCLEOTIDE SEQUENCE [LARGE SCALE GENOMIC DNA]</scope>
</reference>
<protein>
    <recommendedName>
        <fullName evidence="1">U3 small nucleolar ribonucleoprotein protein IMP4</fullName>
    </recommendedName>
</protein>
<dbReference type="GO" id="GO:0030515">
    <property type="term" value="F:snoRNA binding"/>
    <property type="evidence" value="ECO:0007669"/>
    <property type="project" value="TreeGrafter"/>
</dbReference>
<dbReference type="EMBL" id="CABFNO020001361">
    <property type="protein sequence ID" value="CAG9983206.1"/>
    <property type="molecule type" value="Genomic_DNA"/>
</dbReference>
<proteinExistence type="predicted"/>
<dbReference type="SUPFAM" id="SSF52954">
    <property type="entry name" value="Class II aaRS ABD-related"/>
    <property type="match status" value="1"/>
</dbReference>
<dbReference type="OrthoDB" id="10253204at2759"/>
<dbReference type="Proteomes" id="UP000754883">
    <property type="component" value="Unassembled WGS sequence"/>
</dbReference>
<dbReference type="PANTHER" id="PTHR22734">
    <property type="entry name" value="U3 SMALL NUCLEOLAR RIBONUCLEOPROTEIN PROTEIN IMP4"/>
    <property type="match status" value="1"/>
</dbReference>
<dbReference type="GO" id="GO:0034457">
    <property type="term" value="C:Mpp10 complex"/>
    <property type="evidence" value="ECO:0007669"/>
    <property type="project" value="TreeGrafter"/>
</dbReference>
<dbReference type="GO" id="GO:0042134">
    <property type="term" value="F:rRNA primary transcript binding"/>
    <property type="evidence" value="ECO:0007669"/>
    <property type="project" value="InterPro"/>
</dbReference>
<dbReference type="GO" id="GO:0032040">
    <property type="term" value="C:small-subunit processome"/>
    <property type="evidence" value="ECO:0007669"/>
    <property type="project" value="TreeGrafter"/>
</dbReference>
<keyword evidence="4" id="KW-1185">Reference proteome</keyword>
<reference evidence="3 4" key="2">
    <citation type="submission" date="2021-10" db="EMBL/GenBank/DDBJ databases">
        <authorList>
            <person name="Piombo E."/>
        </authorList>
    </citation>
    <scope>NUCLEOTIDE SEQUENCE [LARGE SCALE GENOMIC DNA]</scope>
</reference>
<evidence type="ECO:0000313" key="4">
    <source>
        <dbReference type="Proteomes" id="UP000754883"/>
    </source>
</evidence>
<dbReference type="Pfam" id="PF04427">
    <property type="entry name" value="Brix"/>
    <property type="match status" value="1"/>
</dbReference>
<dbReference type="AlphaFoldDB" id="A0A9N9UCQ8"/>
<dbReference type="PANTHER" id="PTHR22734:SF2">
    <property type="entry name" value="U3 SMALL NUCLEOLAR RIBONUCLEOPROTEIN PROTEIN IMP4"/>
    <property type="match status" value="1"/>
</dbReference>